<feature type="domain" description="TniQ" evidence="1">
    <location>
        <begin position="9"/>
        <end position="154"/>
    </location>
</feature>
<sequence>MQLNVLPILRKDETLYSFAARTRLSNAAKDDRDACRSMFGYSKISRISEFPINFPHFCEYTKGILGDPESVLETMTLAGFFERVGGHTWHKGCSEVPLTIAGYGLSMLSNGNLRNWRICPLCIEADLNCYSTSYWRRSHQLPTSFICLTHGVSLENSTAFPHKRHNQFLLPSNELSFKKACTHLLLKKNEEVQLRLTKLGGDILQCPCETYGSDTESALVLNAMISRALKERGLMTQSGSLRSKEFTTEFTNRYCFLQPHTEYALALSERGINSLCRSLQTPKTWRSITHRLLLIEWLFGSWSSFNQQFTWQRTMDQCDPYLTLSESPNLRNTNFIDNIELLSTNSKEHRAACIEFLEHYKTAKRNEFARAKPRSFRWLLNHDLGWFNKYFPVFQRKHIQANLFHDIVSTRSTQVDGS</sequence>
<evidence type="ECO:0000313" key="2">
    <source>
        <dbReference type="EMBL" id="MBC3864363.1"/>
    </source>
</evidence>
<dbReference type="Pfam" id="PF06527">
    <property type="entry name" value="TniQ"/>
    <property type="match status" value="1"/>
</dbReference>
<protein>
    <submittedName>
        <fullName evidence="2">TniQ family protein</fullName>
    </submittedName>
</protein>
<dbReference type="RefSeq" id="WP_186914365.1">
    <property type="nucleotide sequence ID" value="NZ_JACOFV010000038.1"/>
</dbReference>
<dbReference type="Proteomes" id="UP000634011">
    <property type="component" value="Unassembled WGS sequence"/>
</dbReference>
<evidence type="ECO:0000313" key="3">
    <source>
        <dbReference type="Proteomes" id="UP000634011"/>
    </source>
</evidence>
<comment type="caution">
    <text evidence="2">The sequence shown here is derived from an EMBL/GenBank/DDBJ whole genome shotgun (WGS) entry which is preliminary data.</text>
</comment>
<dbReference type="AlphaFoldDB" id="A0A923HKY5"/>
<keyword evidence="3" id="KW-1185">Reference proteome</keyword>
<name>A0A923HKY5_9BURK</name>
<reference evidence="2" key="1">
    <citation type="submission" date="2020-08" db="EMBL/GenBank/DDBJ databases">
        <title>Novel species isolated from subtropical streams in China.</title>
        <authorList>
            <person name="Lu H."/>
        </authorList>
    </citation>
    <scope>NUCLEOTIDE SEQUENCE</scope>
    <source>
        <strain evidence="2">KACC 12607</strain>
    </source>
</reference>
<dbReference type="InterPro" id="IPR009492">
    <property type="entry name" value="TniQ"/>
</dbReference>
<organism evidence="2 3">
    <name type="scientific">Undibacterium jejuense</name>
    <dbReference type="NCBI Taxonomy" id="1344949"/>
    <lineage>
        <taxon>Bacteria</taxon>
        <taxon>Pseudomonadati</taxon>
        <taxon>Pseudomonadota</taxon>
        <taxon>Betaproteobacteria</taxon>
        <taxon>Burkholderiales</taxon>
        <taxon>Oxalobacteraceae</taxon>
        <taxon>Undibacterium</taxon>
    </lineage>
</organism>
<accession>A0A923HKY5</accession>
<dbReference type="EMBL" id="JACOFV010000038">
    <property type="protein sequence ID" value="MBC3864363.1"/>
    <property type="molecule type" value="Genomic_DNA"/>
</dbReference>
<gene>
    <name evidence="2" type="ORF">H8K32_19890</name>
</gene>
<evidence type="ECO:0000259" key="1">
    <source>
        <dbReference type="Pfam" id="PF06527"/>
    </source>
</evidence>
<proteinExistence type="predicted"/>